<evidence type="ECO:0000313" key="2">
    <source>
        <dbReference type="Proteomes" id="UP000029867"/>
    </source>
</evidence>
<evidence type="ECO:0000313" key="1">
    <source>
        <dbReference type="EMBL" id="KGK34297.1"/>
    </source>
</evidence>
<dbReference type="EMBL" id="JQFK01001800">
    <property type="protein sequence ID" value="KGK34297.1"/>
    <property type="molecule type" value="Genomic_DNA"/>
</dbReference>
<dbReference type="Proteomes" id="UP000029867">
    <property type="component" value="Unassembled WGS sequence"/>
</dbReference>
<organism evidence="1 2">
    <name type="scientific">Pichia kudriavzevii</name>
    <name type="common">Yeast</name>
    <name type="synonym">Issatchenkia orientalis</name>
    <dbReference type="NCBI Taxonomy" id="4909"/>
    <lineage>
        <taxon>Eukaryota</taxon>
        <taxon>Fungi</taxon>
        <taxon>Dikarya</taxon>
        <taxon>Ascomycota</taxon>
        <taxon>Saccharomycotina</taxon>
        <taxon>Pichiomycetes</taxon>
        <taxon>Pichiales</taxon>
        <taxon>Pichiaceae</taxon>
        <taxon>Pichia</taxon>
    </lineage>
</organism>
<protein>
    <submittedName>
        <fullName evidence="1">Uncharacterized protein</fullName>
    </submittedName>
</protein>
<name>A0A099NQR3_PICKU</name>
<sequence>MANSDFLIFKILLCE</sequence>
<gene>
    <name evidence="1" type="ORF">JL09_g6556</name>
</gene>
<proteinExistence type="predicted"/>
<dbReference type="HOGENOM" id="CLU_3434159_0_0_1"/>
<accession>A0A099NQR3</accession>
<reference evidence="2" key="1">
    <citation type="journal article" date="2014" name="Microb. Cell Fact.">
        <title>Exploiting Issatchenkia orientalis SD108 for succinic acid production.</title>
        <authorList>
            <person name="Xiao H."/>
            <person name="Shao Z."/>
            <person name="Jiang Y."/>
            <person name="Dole S."/>
            <person name="Zhao H."/>
        </authorList>
    </citation>
    <scope>NUCLEOTIDE SEQUENCE [LARGE SCALE GENOMIC DNA]</scope>
    <source>
        <strain evidence="2">SD108</strain>
    </source>
</reference>
<comment type="caution">
    <text evidence="1">The sequence shown here is derived from an EMBL/GenBank/DDBJ whole genome shotgun (WGS) entry which is preliminary data.</text>
</comment>